<protein>
    <submittedName>
        <fullName evidence="1">Uncharacterized protein</fullName>
    </submittedName>
</protein>
<accession>A0A0K2VF54</accession>
<sequence>ENDRPYQDQSLHFFKIWVTTPEYKEALILSEILSAPLRTHPR</sequence>
<dbReference type="AlphaFoldDB" id="A0A0K2VF54"/>
<feature type="non-terminal residue" evidence="1">
    <location>
        <position position="1"/>
    </location>
</feature>
<proteinExistence type="predicted"/>
<reference evidence="1" key="1">
    <citation type="submission" date="2014-05" db="EMBL/GenBank/DDBJ databases">
        <authorList>
            <person name="Chronopoulou M."/>
        </authorList>
    </citation>
    <scope>NUCLEOTIDE SEQUENCE</scope>
    <source>
        <tissue evidence="1">Whole organism</tissue>
    </source>
</reference>
<dbReference type="EMBL" id="HACA01031654">
    <property type="protein sequence ID" value="CDW49015.1"/>
    <property type="molecule type" value="Transcribed_RNA"/>
</dbReference>
<organism evidence="1">
    <name type="scientific">Lepeophtheirus salmonis</name>
    <name type="common">Salmon louse</name>
    <name type="synonym">Caligus salmonis</name>
    <dbReference type="NCBI Taxonomy" id="72036"/>
    <lineage>
        <taxon>Eukaryota</taxon>
        <taxon>Metazoa</taxon>
        <taxon>Ecdysozoa</taxon>
        <taxon>Arthropoda</taxon>
        <taxon>Crustacea</taxon>
        <taxon>Multicrustacea</taxon>
        <taxon>Hexanauplia</taxon>
        <taxon>Copepoda</taxon>
        <taxon>Siphonostomatoida</taxon>
        <taxon>Caligidae</taxon>
        <taxon>Lepeophtheirus</taxon>
    </lineage>
</organism>
<evidence type="ECO:0000313" key="1">
    <source>
        <dbReference type="EMBL" id="CDW49015.1"/>
    </source>
</evidence>
<name>A0A0K2VF54_LEPSM</name>